<keyword evidence="4" id="KW-0732">Signal</keyword>
<feature type="domain" description="HSF-type DNA-binding" evidence="5">
    <location>
        <begin position="101"/>
        <end position="196"/>
    </location>
</feature>
<dbReference type="PANTHER" id="PTHR10015:SF206">
    <property type="entry name" value="HSF-TYPE DNA-BINDING DOMAIN-CONTAINING PROTEIN"/>
    <property type="match status" value="1"/>
</dbReference>
<comment type="similarity">
    <text evidence="2">Belongs to the HSF family.</text>
</comment>
<evidence type="ECO:0000256" key="1">
    <source>
        <dbReference type="ARBA" id="ARBA00023125"/>
    </source>
</evidence>
<sequence length="351" mass="39688">MLGLRRQWALHLNVLSSIIMDSVDGDETFAYYSHQIDHIQMHQASSSSSRVVFESPSRLAVDEKIAIKRNTGGQRSIRQRNKEVNRNSSINNDLLSNLKLPFPWKLYNLLEESVLSSTMGRIISWMGDNSFRVHDPEEFVKCVMPRFFRMSKFQSFTRQLYLYGFSKIDGGRCHGAFFHPRFVRGNKDVSLTIARNISGDRRLKSSERKEGETLLQETQCEQQASGFEDDQQSVASSSHLPTAVNSTFSIEYAMRSLRPPPQCSNLTLSALSNKAGEIMEQQDCLQKPFDPVLVKHKASSTTPAPESSPRELDLSCFEPRLIEEMSLPLPLTDFFSPPTLASSSSIKSIPK</sequence>
<keyword evidence="7" id="KW-1185">Reference proteome</keyword>
<reference evidence="6" key="2">
    <citation type="submission" date="2021-04" db="EMBL/GenBank/DDBJ databases">
        <authorList>
            <person name="Podell S."/>
        </authorList>
    </citation>
    <scope>NUCLEOTIDE SEQUENCE</scope>
    <source>
        <strain evidence="6">Hildebrandi</strain>
    </source>
</reference>
<protein>
    <submittedName>
        <fullName evidence="6">HSF-type DNA-binding protein</fullName>
    </submittedName>
</protein>
<feature type="compositionally biased region" description="Low complexity" evidence="3">
    <location>
        <begin position="213"/>
        <end position="223"/>
    </location>
</feature>
<dbReference type="InterPro" id="IPR000232">
    <property type="entry name" value="HSF_DNA-bd"/>
</dbReference>
<evidence type="ECO:0000313" key="7">
    <source>
        <dbReference type="Proteomes" id="UP000693970"/>
    </source>
</evidence>
<dbReference type="SMART" id="SM00415">
    <property type="entry name" value="HSF"/>
    <property type="match status" value="1"/>
</dbReference>
<feature type="region of interest" description="Disordered" evidence="3">
    <location>
        <begin position="202"/>
        <end position="239"/>
    </location>
</feature>
<dbReference type="OrthoDB" id="60033at2759"/>
<feature type="compositionally biased region" description="Basic and acidic residues" evidence="3">
    <location>
        <begin position="202"/>
        <end position="212"/>
    </location>
</feature>
<organism evidence="6 7">
    <name type="scientific">Nitzschia inconspicua</name>
    <dbReference type="NCBI Taxonomy" id="303405"/>
    <lineage>
        <taxon>Eukaryota</taxon>
        <taxon>Sar</taxon>
        <taxon>Stramenopiles</taxon>
        <taxon>Ochrophyta</taxon>
        <taxon>Bacillariophyta</taxon>
        <taxon>Bacillariophyceae</taxon>
        <taxon>Bacillariophycidae</taxon>
        <taxon>Bacillariales</taxon>
        <taxon>Bacillariaceae</taxon>
        <taxon>Nitzschia</taxon>
    </lineage>
</organism>
<evidence type="ECO:0000313" key="6">
    <source>
        <dbReference type="EMBL" id="KAG7340893.1"/>
    </source>
</evidence>
<dbReference type="EMBL" id="JAGRRH010000027">
    <property type="protein sequence ID" value="KAG7340893.1"/>
    <property type="molecule type" value="Genomic_DNA"/>
</dbReference>
<evidence type="ECO:0000256" key="4">
    <source>
        <dbReference type="SAM" id="SignalP"/>
    </source>
</evidence>
<gene>
    <name evidence="6" type="ORF">IV203_024436</name>
</gene>
<feature type="chain" id="PRO_5039891722" evidence="4">
    <location>
        <begin position="26"/>
        <end position="351"/>
    </location>
</feature>
<evidence type="ECO:0000259" key="5">
    <source>
        <dbReference type="SMART" id="SM00415"/>
    </source>
</evidence>
<dbReference type="PANTHER" id="PTHR10015">
    <property type="entry name" value="HEAT SHOCK TRANSCRIPTION FACTOR"/>
    <property type="match status" value="1"/>
</dbReference>
<dbReference type="GO" id="GO:0003700">
    <property type="term" value="F:DNA-binding transcription factor activity"/>
    <property type="evidence" value="ECO:0007669"/>
    <property type="project" value="InterPro"/>
</dbReference>
<dbReference type="Pfam" id="PF00447">
    <property type="entry name" value="HSF_DNA-bind"/>
    <property type="match status" value="1"/>
</dbReference>
<name>A0A9K3KDE0_9STRA</name>
<dbReference type="Proteomes" id="UP000693970">
    <property type="component" value="Unassembled WGS sequence"/>
</dbReference>
<evidence type="ECO:0000256" key="3">
    <source>
        <dbReference type="SAM" id="MobiDB-lite"/>
    </source>
</evidence>
<dbReference type="GO" id="GO:0043565">
    <property type="term" value="F:sequence-specific DNA binding"/>
    <property type="evidence" value="ECO:0007669"/>
    <property type="project" value="InterPro"/>
</dbReference>
<accession>A0A9K3KDE0</accession>
<proteinExistence type="inferred from homology"/>
<dbReference type="AlphaFoldDB" id="A0A9K3KDE0"/>
<feature type="signal peptide" evidence="4">
    <location>
        <begin position="1"/>
        <end position="25"/>
    </location>
</feature>
<keyword evidence="1 6" id="KW-0238">DNA-binding</keyword>
<comment type="caution">
    <text evidence="6">The sequence shown here is derived from an EMBL/GenBank/DDBJ whole genome shotgun (WGS) entry which is preliminary data.</text>
</comment>
<reference evidence="6" key="1">
    <citation type="journal article" date="2021" name="Sci. Rep.">
        <title>Diploid genomic architecture of Nitzschia inconspicua, an elite biomass production diatom.</title>
        <authorList>
            <person name="Oliver A."/>
            <person name="Podell S."/>
            <person name="Pinowska A."/>
            <person name="Traller J.C."/>
            <person name="Smith S.R."/>
            <person name="McClure R."/>
            <person name="Beliaev A."/>
            <person name="Bohutskyi P."/>
            <person name="Hill E.A."/>
            <person name="Rabines A."/>
            <person name="Zheng H."/>
            <person name="Allen L.Z."/>
            <person name="Kuo A."/>
            <person name="Grigoriev I.V."/>
            <person name="Allen A.E."/>
            <person name="Hazlebeck D."/>
            <person name="Allen E.E."/>
        </authorList>
    </citation>
    <scope>NUCLEOTIDE SEQUENCE</scope>
    <source>
        <strain evidence="6">Hildebrandi</strain>
    </source>
</reference>
<evidence type="ECO:0000256" key="2">
    <source>
        <dbReference type="RuleBase" id="RU004020"/>
    </source>
</evidence>